<dbReference type="Gene3D" id="3.40.50.300">
    <property type="entry name" value="P-loop containing nucleotide triphosphate hydrolases"/>
    <property type="match status" value="1"/>
</dbReference>
<sequence>MTGYGQVLRSERKTERMDLAGSDPKLEAHSLADLAEKLTNTSATELIETILGVALNLDSSDIHIEPEGGDVKIRLRIDGVLQDAASLTRELHQTVVSRIKILSKTKLNITTSPQDGSFSLTFDKFPVDVRVSILPSAFGESVVMRLLRQDKGSLKFEDLGIEGLARERILQEIQKPNGMVLTTGPTGSGKTTTLYAILNKLNGPGVKIITLEDPVEYRIEGITQTPIDSGAGMTFASGLRAILRQDPDIIMVGEMRDLETAETACQAALTGHVVLSTLHTNDAPSAIPRLLDLGIKPFVLAPAINAVIAQRLIRKICSQCKIKYELPTNLKQRVDLILKNIPASAKIKVPREYEFYHSPGCPACKKLGYKGRMGVYEVFTITEPIEQMITKGATASDIRKQAIADGMLTMAQDGILKALSGITDVEEVFRVTEE</sequence>
<dbReference type="GO" id="GO:0005886">
    <property type="term" value="C:plasma membrane"/>
    <property type="evidence" value="ECO:0007669"/>
    <property type="project" value="TreeGrafter"/>
</dbReference>
<dbReference type="CDD" id="cd01129">
    <property type="entry name" value="PulE-GspE-like"/>
    <property type="match status" value="1"/>
</dbReference>
<gene>
    <name evidence="6" type="ORF">A3E29_04255</name>
</gene>
<dbReference type="Pfam" id="PF00437">
    <property type="entry name" value="T2SSE"/>
    <property type="match status" value="1"/>
</dbReference>
<dbReference type="EMBL" id="MFEY01000007">
    <property type="protein sequence ID" value="OGE90417.1"/>
    <property type="molecule type" value="Genomic_DNA"/>
</dbReference>
<dbReference type="InterPro" id="IPR027417">
    <property type="entry name" value="P-loop_NTPase"/>
</dbReference>
<reference evidence="6 7" key="1">
    <citation type="journal article" date="2016" name="Nat. Commun.">
        <title>Thousands of microbial genomes shed light on interconnected biogeochemical processes in an aquifer system.</title>
        <authorList>
            <person name="Anantharaman K."/>
            <person name="Brown C.T."/>
            <person name="Hug L.A."/>
            <person name="Sharon I."/>
            <person name="Castelle C.J."/>
            <person name="Probst A.J."/>
            <person name="Thomas B.C."/>
            <person name="Singh A."/>
            <person name="Wilkins M.J."/>
            <person name="Karaoz U."/>
            <person name="Brodie E.L."/>
            <person name="Williams K.H."/>
            <person name="Hubbard S.S."/>
            <person name="Banfield J.F."/>
        </authorList>
    </citation>
    <scope>NUCLEOTIDE SEQUENCE [LARGE SCALE GENOMIC DNA]</scope>
</reference>
<dbReference type="SUPFAM" id="SSF52540">
    <property type="entry name" value="P-loop containing nucleoside triphosphate hydrolases"/>
    <property type="match status" value="1"/>
</dbReference>
<dbReference type="PROSITE" id="PS00662">
    <property type="entry name" value="T2SP_E"/>
    <property type="match status" value="1"/>
</dbReference>
<dbReference type="PANTHER" id="PTHR30258">
    <property type="entry name" value="TYPE II SECRETION SYSTEM PROTEIN GSPE-RELATED"/>
    <property type="match status" value="1"/>
</dbReference>
<accession>A0A1F5PKM4</accession>
<dbReference type="InterPro" id="IPR001482">
    <property type="entry name" value="T2SS/T4SS_dom"/>
</dbReference>
<feature type="compositionally biased region" description="Basic and acidic residues" evidence="4">
    <location>
        <begin position="9"/>
        <end position="22"/>
    </location>
</feature>
<evidence type="ECO:0000256" key="2">
    <source>
        <dbReference type="ARBA" id="ARBA00022741"/>
    </source>
</evidence>
<name>A0A1F5PKM4_9BACT</name>
<comment type="similarity">
    <text evidence="1">Belongs to the GSP E family.</text>
</comment>
<dbReference type="PANTHER" id="PTHR30258:SF1">
    <property type="entry name" value="PROTEIN TRANSPORT PROTEIN HOFB HOMOLOG"/>
    <property type="match status" value="1"/>
</dbReference>
<dbReference type="SMART" id="SM00382">
    <property type="entry name" value="AAA"/>
    <property type="match status" value="1"/>
</dbReference>
<evidence type="ECO:0000313" key="6">
    <source>
        <dbReference type="EMBL" id="OGE90417.1"/>
    </source>
</evidence>
<evidence type="ECO:0000259" key="5">
    <source>
        <dbReference type="PROSITE" id="PS00662"/>
    </source>
</evidence>
<keyword evidence="2" id="KW-0547">Nucleotide-binding</keyword>
<dbReference type="Proteomes" id="UP000177682">
    <property type="component" value="Unassembled WGS sequence"/>
</dbReference>
<dbReference type="InterPro" id="IPR003593">
    <property type="entry name" value="AAA+_ATPase"/>
</dbReference>
<dbReference type="FunFam" id="3.40.50.300:FF:000398">
    <property type="entry name" value="Type IV pilus assembly ATPase PilB"/>
    <property type="match status" value="1"/>
</dbReference>
<evidence type="ECO:0000256" key="1">
    <source>
        <dbReference type="ARBA" id="ARBA00006611"/>
    </source>
</evidence>
<dbReference type="AlphaFoldDB" id="A0A1F5PKM4"/>
<feature type="region of interest" description="Disordered" evidence="4">
    <location>
        <begin position="1"/>
        <end position="22"/>
    </location>
</feature>
<organism evidence="6 7">
    <name type="scientific">Candidatus Doudnabacteria bacterium RIFCSPHIGHO2_12_FULL_48_16</name>
    <dbReference type="NCBI Taxonomy" id="1817838"/>
    <lineage>
        <taxon>Bacteria</taxon>
        <taxon>Candidatus Doudnaibacteriota</taxon>
    </lineage>
</organism>
<protein>
    <recommendedName>
        <fullName evidence="5">Bacterial type II secretion system protein E domain-containing protein</fullName>
    </recommendedName>
</protein>
<evidence type="ECO:0000313" key="7">
    <source>
        <dbReference type="Proteomes" id="UP000177682"/>
    </source>
</evidence>
<dbReference type="GO" id="GO:0005524">
    <property type="term" value="F:ATP binding"/>
    <property type="evidence" value="ECO:0007669"/>
    <property type="project" value="UniProtKB-KW"/>
</dbReference>
<comment type="caution">
    <text evidence="6">The sequence shown here is derived from an EMBL/GenBank/DDBJ whole genome shotgun (WGS) entry which is preliminary data.</text>
</comment>
<evidence type="ECO:0000256" key="4">
    <source>
        <dbReference type="SAM" id="MobiDB-lite"/>
    </source>
</evidence>
<keyword evidence="3" id="KW-0067">ATP-binding</keyword>
<dbReference type="GO" id="GO:0016887">
    <property type="term" value="F:ATP hydrolysis activity"/>
    <property type="evidence" value="ECO:0007669"/>
    <property type="project" value="TreeGrafter"/>
</dbReference>
<dbReference type="Gene3D" id="3.30.450.90">
    <property type="match status" value="1"/>
</dbReference>
<evidence type="ECO:0000256" key="3">
    <source>
        <dbReference type="ARBA" id="ARBA00022840"/>
    </source>
</evidence>
<proteinExistence type="inferred from homology"/>
<feature type="domain" description="Bacterial type II secretion system protein E" evidence="5">
    <location>
        <begin position="243"/>
        <end position="257"/>
    </location>
</feature>